<evidence type="ECO:0000313" key="1">
    <source>
        <dbReference type="EMBL" id="KAG0254216.1"/>
    </source>
</evidence>
<gene>
    <name evidence="1" type="ORF">DFQ27_006991</name>
</gene>
<comment type="caution">
    <text evidence="1">The sequence shown here is derived from an EMBL/GenBank/DDBJ whole genome shotgun (WGS) entry which is preliminary data.</text>
</comment>
<proteinExistence type="predicted"/>
<protein>
    <submittedName>
        <fullName evidence="1">Uncharacterized protein</fullName>
    </submittedName>
</protein>
<dbReference type="OrthoDB" id="2364343at2759"/>
<dbReference type="AlphaFoldDB" id="A0A9P6TZR8"/>
<dbReference type="Proteomes" id="UP000807716">
    <property type="component" value="Unassembled WGS sequence"/>
</dbReference>
<accession>A0A9P6TZR8</accession>
<sequence>MLASVVVGGPLSQQRNEKLCAGFAQAIQDSLALPLYPTVEEKIDLEILGTDAKKMFPSHPAGMSESEKYLYTTDFVDCDRSPRFKLGKVQSSSDNKTSTRTAYDLSLLVGVEKPLATLFNHLPSASLTGSNQYSVSRGYETVSLSDANIKDGESKQECVISPGWSCIADFYLDTKSGSPVSTLPNRNHVHFPAALDGKPLFSNKWLTVTSD</sequence>
<evidence type="ECO:0000313" key="2">
    <source>
        <dbReference type="Proteomes" id="UP000807716"/>
    </source>
</evidence>
<dbReference type="EMBL" id="JAAAJB010000531">
    <property type="protein sequence ID" value="KAG0254216.1"/>
    <property type="molecule type" value="Genomic_DNA"/>
</dbReference>
<reference evidence="1" key="1">
    <citation type="journal article" date="2020" name="Fungal Divers.">
        <title>Resolving the Mortierellaceae phylogeny through synthesis of multi-gene phylogenetics and phylogenomics.</title>
        <authorList>
            <person name="Vandepol N."/>
            <person name="Liber J."/>
            <person name="Desiro A."/>
            <person name="Na H."/>
            <person name="Kennedy M."/>
            <person name="Barry K."/>
            <person name="Grigoriev I.V."/>
            <person name="Miller A.N."/>
            <person name="O'Donnell K."/>
            <person name="Stajich J.E."/>
            <person name="Bonito G."/>
        </authorList>
    </citation>
    <scope>NUCLEOTIDE SEQUENCE</scope>
    <source>
        <strain evidence="1">BC1065</strain>
    </source>
</reference>
<keyword evidence="2" id="KW-1185">Reference proteome</keyword>
<organism evidence="1 2">
    <name type="scientific">Actinomortierella ambigua</name>
    <dbReference type="NCBI Taxonomy" id="1343610"/>
    <lineage>
        <taxon>Eukaryota</taxon>
        <taxon>Fungi</taxon>
        <taxon>Fungi incertae sedis</taxon>
        <taxon>Mucoromycota</taxon>
        <taxon>Mortierellomycotina</taxon>
        <taxon>Mortierellomycetes</taxon>
        <taxon>Mortierellales</taxon>
        <taxon>Mortierellaceae</taxon>
        <taxon>Actinomortierella</taxon>
    </lineage>
</organism>
<name>A0A9P6TZR8_9FUNG</name>